<dbReference type="PANTHER" id="PTHR11127:SF2">
    <property type="entry name" value="LARGE RIBOSOMAL SUBUNIT PROTEIN EL14"/>
    <property type="match status" value="1"/>
</dbReference>
<accession>A0A836JTZ7</accession>
<evidence type="ECO:0000256" key="1">
    <source>
        <dbReference type="ARBA" id="ARBA00006592"/>
    </source>
</evidence>
<dbReference type="InterPro" id="IPR039660">
    <property type="entry name" value="Ribosomal_eL14"/>
</dbReference>
<sequence>MATKAGREETPSPLLPAASVIKLVSIRFIFLSEGVSVKCAPGSKLENDEEEGEGRKLDLIEGGESPFQRFVQSGRVAYASDGPYQGKLVTIVDVIDQNRVLVDGPSSGVPRCEMRLNELHLTKFRLRFPFSGSTRVVRKAWNSANINELWKETMWAKKVEAKKKRAELSDFDRFKLRKARQIRNKLRTDAFYRLKKKTKKVKAGDATSKSAKKAEKK</sequence>
<dbReference type="EMBL" id="JAANIA010001676">
    <property type="protein sequence ID" value="KAG5319545.1"/>
    <property type="molecule type" value="Genomic_DNA"/>
</dbReference>
<dbReference type="GO" id="GO:0006412">
    <property type="term" value="P:translation"/>
    <property type="evidence" value="ECO:0007669"/>
    <property type="project" value="InterPro"/>
</dbReference>
<dbReference type="CDD" id="cd23702">
    <property type="entry name" value="eL14"/>
    <property type="match status" value="1"/>
</dbReference>
<evidence type="ECO:0000256" key="2">
    <source>
        <dbReference type="ARBA" id="ARBA00022980"/>
    </source>
</evidence>
<dbReference type="GO" id="GO:0042273">
    <property type="term" value="P:ribosomal large subunit biogenesis"/>
    <property type="evidence" value="ECO:0007669"/>
    <property type="project" value="TreeGrafter"/>
</dbReference>
<dbReference type="InterPro" id="IPR002784">
    <property type="entry name" value="Ribosomal_eL14_dom"/>
</dbReference>
<dbReference type="SUPFAM" id="SSF50104">
    <property type="entry name" value="Translation proteins SH3-like domain"/>
    <property type="match status" value="1"/>
</dbReference>
<evidence type="ECO:0000259" key="7">
    <source>
        <dbReference type="Pfam" id="PF01929"/>
    </source>
</evidence>
<evidence type="ECO:0000256" key="6">
    <source>
        <dbReference type="SAM" id="MobiDB-lite"/>
    </source>
</evidence>
<dbReference type="Pfam" id="PF01929">
    <property type="entry name" value="Ribosomal_L14e"/>
    <property type="match status" value="1"/>
</dbReference>
<dbReference type="GO" id="GO:0022625">
    <property type="term" value="C:cytosolic large ribosomal subunit"/>
    <property type="evidence" value="ECO:0007669"/>
    <property type="project" value="TreeGrafter"/>
</dbReference>
<dbReference type="GO" id="GO:0003723">
    <property type="term" value="F:RNA binding"/>
    <property type="evidence" value="ECO:0007669"/>
    <property type="project" value="InterPro"/>
</dbReference>
<dbReference type="AlphaFoldDB" id="A0A836JTZ7"/>
<comment type="similarity">
    <text evidence="1">Belongs to the eukaryotic ribosomal protein eL14 family.</text>
</comment>
<evidence type="ECO:0000313" key="9">
    <source>
        <dbReference type="Proteomes" id="UP000668214"/>
    </source>
</evidence>
<dbReference type="InterPro" id="IPR008991">
    <property type="entry name" value="Translation_prot_SH3-like_sf"/>
</dbReference>
<keyword evidence="3" id="KW-0687">Ribonucleoprotein</keyword>
<dbReference type="Gene3D" id="2.30.30.30">
    <property type="match status" value="1"/>
</dbReference>
<dbReference type="InterPro" id="IPR014722">
    <property type="entry name" value="Rib_uL2_dom2"/>
</dbReference>
<evidence type="ECO:0000256" key="3">
    <source>
        <dbReference type="ARBA" id="ARBA00023274"/>
    </source>
</evidence>
<dbReference type="GO" id="GO:0003735">
    <property type="term" value="F:structural constituent of ribosome"/>
    <property type="evidence" value="ECO:0007669"/>
    <property type="project" value="InterPro"/>
</dbReference>
<dbReference type="PANTHER" id="PTHR11127">
    <property type="entry name" value="60S RIBOSOMAL PROTEIN L14"/>
    <property type="match status" value="1"/>
</dbReference>
<evidence type="ECO:0000256" key="4">
    <source>
        <dbReference type="ARBA" id="ARBA00035215"/>
    </source>
</evidence>
<feature type="domain" description="Large ribosomal subunit protein eL14" evidence="7">
    <location>
        <begin position="110"/>
        <end position="184"/>
    </location>
</feature>
<feature type="non-terminal residue" evidence="8">
    <location>
        <position position="217"/>
    </location>
</feature>
<name>A0A836JTZ7_9HYME</name>
<comment type="caution">
    <text evidence="8">The sequence shown here is derived from an EMBL/GenBank/DDBJ whole genome shotgun (WGS) entry which is preliminary data.</text>
</comment>
<keyword evidence="2" id="KW-0689">Ribosomal protein</keyword>
<dbReference type="Gene3D" id="6.10.250.2270">
    <property type="match status" value="1"/>
</dbReference>
<dbReference type="Proteomes" id="UP000668214">
    <property type="component" value="Unassembled WGS sequence"/>
</dbReference>
<feature type="non-terminal residue" evidence="8">
    <location>
        <position position="1"/>
    </location>
</feature>
<proteinExistence type="inferred from homology"/>
<evidence type="ECO:0000256" key="5">
    <source>
        <dbReference type="ARBA" id="ARBA00035318"/>
    </source>
</evidence>
<keyword evidence="9" id="KW-1185">Reference proteome</keyword>
<reference evidence="8" key="1">
    <citation type="submission" date="2020-02" db="EMBL/GenBank/DDBJ databases">
        <title>Relaxed selection underlies rapid genomic changes in the transitions from sociality to social parasitism in ants.</title>
        <authorList>
            <person name="Bi X."/>
        </authorList>
    </citation>
    <scope>NUCLEOTIDE SEQUENCE</scope>
    <source>
        <strain evidence="8">BGI-DK2014c</strain>
        <tissue evidence="8">Whole body</tissue>
    </source>
</reference>
<protein>
    <recommendedName>
        <fullName evidence="4">Large ribosomal subunit protein eL14</fullName>
    </recommendedName>
    <alternativeName>
        <fullName evidence="5">60S ribosomal protein L14</fullName>
    </alternativeName>
</protein>
<organism evidence="8 9">
    <name type="scientific">Pseudoatta argentina</name>
    <dbReference type="NCBI Taxonomy" id="621737"/>
    <lineage>
        <taxon>Eukaryota</taxon>
        <taxon>Metazoa</taxon>
        <taxon>Ecdysozoa</taxon>
        <taxon>Arthropoda</taxon>
        <taxon>Hexapoda</taxon>
        <taxon>Insecta</taxon>
        <taxon>Pterygota</taxon>
        <taxon>Neoptera</taxon>
        <taxon>Endopterygota</taxon>
        <taxon>Hymenoptera</taxon>
        <taxon>Apocrita</taxon>
        <taxon>Aculeata</taxon>
        <taxon>Formicoidea</taxon>
        <taxon>Formicidae</taxon>
        <taxon>Myrmicinae</taxon>
        <taxon>Pseudoatta</taxon>
    </lineage>
</organism>
<gene>
    <name evidence="8" type="primary">Rpl14_1</name>
    <name evidence="8" type="ORF">G6Z78_0009328</name>
</gene>
<feature type="region of interest" description="Disordered" evidence="6">
    <location>
        <begin position="197"/>
        <end position="217"/>
    </location>
</feature>
<evidence type="ECO:0000313" key="8">
    <source>
        <dbReference type="EMBL" id="KAG5319545.1"/>
    </source>
</evidence>